<dbReference type="EMBL" id="BJXV01000001">
    <property type="protein sequence ID" value="GEN26731.1"/>
    <property type="molecule type" value="Genomic_DNA"/>
</dbReference>
<dbReference type="Proteomes" id="UP000321303">
    <property type="component" value="Unassembled WGS sequence"/>
</dbReference>
<protein>
    <recommendedName>
        <fullName evidence="3">Type 4 fimbrial biogenesis protein PilX N-terminal domain-containing protein</fullName>
    </recommendedName>
</protein>
<keyword evidence="2" id="KW-1185">Reference proteome</keyword>
<proteinExistence type="predicted"/>
<sequence length="807" mass="85134">MKQQQGAALVIVMALLSGALMLGMSGMQSALIDERLAGNYRASTQAQMTSDSILAALASDSNQASRESYLAERLEMGGGKLQGVELAGVLRDRTLNDFINDLLPGNFAELEESEQDAIKRDLLTNLELTFEVNTQDKTVTITSRDRGLRNSALRDSSVVYRYNIEKTDGEGLLSEGVITCYGANLQGGGGVAIDSFDSRKGAYGVGKNSGGKASLIALHENSDLLFNMGSAPGVTGDIYSAGRIEVNNTMPIDGNVYAVGDVSLEGNSALITGSLYSENNVFFRVGTRVDGDVFANNSIQVLGNWGGVNALQPDGSIRADTSYAIGGGATSPNIYTEIGNRVEGEISNRNPDVDFESFLSEGLKIVRENEACPEYGLGQFYEDYQFSSNPKNVDAVSNNGPTSSDVLGESKNVNGFEVFHVNRLKIGGNGLVLEEPTIIIADSNVALELWGDANAITLRDGAALRIVSKGKVSLKGSNVFDMNGFDPVVDVGGRSIPAFSFISLYEGTGNAIDMASDGDMYGELLAPSGGVNITGSARLMGRVFSNILNLSGGGSIHYDRAYADVAIGTIASNAQWCSFADISPLTIVSPVGRLSLPSSRAEFNGSEKVPDITVATGDAEKFSSASTANGDIVEGIPGGLFDRGESAENFDNFIELLRNKADDTFNGVSGNNAVFGSIGDEKITFVNGDVDANNVSGAGVLVVNGNYNGGGNPAFNGLMIVLGNFTQKGGGGSDFNGGLLIAPYSRNEMEFSPANIEFSGGGSNDFNYNEQVLRTAFNLLNEDEKESWGSCGVPSDGLITWSLIDWQ</sequence>
<evidence type="ECO:0000313" key="2">
    <source>
        <dbReference type="Proteomes" id="UP000321303"/>
    </source>
</evidence>
<evidence type="ECO:0000313" key="1">
    <source>
        <dbReference type="EMBL" id="GEN26731.1"/>
    </source>
</evidence>
<comment type="caution">
    <text evidence="1">The sequence shown here is derived from an EMBL/GenBank/DDBJ whole genome shotgun (WGS) entry which is preliminary data.</text>
</comment>
<gene>
    <name evidence="1" type="ORF">HVA01_03770</name>
</gene>
<name>A0A511UL01_9GAMM</name>
<organism evidence="1 2">
    <name type="scientific">Halovibrio variabilis</name>
    <dbReference type="NCBI Taxonomy" id="31910"/>
    <lineage>
        <taxon>Bacteria</taxon>
        <taxon>Pseudomonadati</taxon>
        <taxon>Pseudomonadota</taxon>
        <taxon>Gammaproteobacteria</taxon>
        <taxon>Oceanospirillales</taxon>
        <taxon>Halomonadaceae</taxon>
        <taxon>Halovibrio</taxon>
    </lineage>
</organism>
<reference evidence="1 2" key="1">
    <citation type="submission" date="2019-07" db="EMBL/GenBank/DDBJ databases">
        <title>Whole genome shotgun sequence of Halomonas variabilis NBRC 102410.</title>
        <authorList>
            <person name="Hosoyama A."/>
            <person name="Uohara A."/>
            <person name="Ohji S."/>
            <person name="Ichikawa N."/>
        </authorList>
    </citation>
    <scope>NUCLEOTIDE SEQUENCE [LARGE SCALE GENOMIC DNA]</scope>
    <source>
        <strain evidence="1 2">NBRC 102410</strain>
    </source>
</reference>
<evidence type="ECO:0008006" key="3">
    <source>
        <dbReference type="Google" id="ProtNLM"/>
    </source>
</evidence>
<dbReference type="RefSeq" id="WP_146872817.1">
    <property type="nucleotide sequence ID" value="NZ_BJXV01000001.1"/>
</dbReference>
<accession>A0A511UL01</accession>
<dbReference type="OrthoDB" id="6151308at2"/>
<dbReference type="AlphaFoldDB" id="A0A511UL01"/>